<dbReference type="EMBL" id="JAMRDG010000002">
    <property type="protein sequence ID" value="KAJ3690304.1"/>
    <property type="molecule type" value="Genomic_DNA"/>
</dbReference>
<evidence type="ECO:0000313" key="11">
    <source>
        <dbReference type="Proteomes" id="UP001210211"/>
    </source>
</evidence>
<evidence type="ECO:0000256" key="1">
    <source>
        <dbReference type="ARBA" id="ARBA00008894"/>
    </source>
</evidence>
<dbReference type="InterPro" id="IPR058922">
    <property type="entry name" value="WHD_DRP"/>
</dbReference>
<dbReference type="InterPro" id="IPR002182">
    <property type="entry name" value="NB-ARC"/>
</dbReference>
<dbReference type="GO" id="GO:0002758">
    <property type="term" value="P:innate immune response-activating signaling pathway"/>
    <property type="evidence" value="ECO:0007669"/>
    <property type="project" value="UniProtKB-ARBA"/>
</dbReference>
<dbReference type="PANTHER" id="PTHR23155">
    <property type="entry name" value="DISEASE RESISTANCE PROTEIN RP"/>
    <property type="match status" value="1"/>
</dbReference>
<keyword evidence="5" id="KW-0611">Plant defense</keyword>
<dbReference type="Gene3D" id="3.40.50.300">
    <property type="entry name" value="P-loop containing nucleotide triphosphate hydrolases"/>
    <property type="match status" value="1"/>
</dbReference>
<comment type="caution">
    <text evidence="10">The sequence shown here is derived from an EMBL/GenBank/DDBJ whole genome shotgun (WGS) entry which is preliminary data.</text>
</comment>
<dbReference type="Pfam" id="PF23598">
    <property type="entry name" value="LRR_14"/>
    <property type="match status" value="2"/>
</dbReference>
<evidence type="ECO:0000256" key="3">
    <source>
        <dbReference type="ARBA" id="ARBA00022737"/>
    </source>
</evidence>
<dbReference type="GO" id="GO:0042742">
    <property type="term" value="P:defense response to bacterium"/>
    <property type="evidence" value="ECO:0007669"/>
    <property type="project" value="UniProtKB-ARBA"/>
</dbReference>
<evidence type="ECO:0000256" key="2">
    <source>
        <dbReference type="ARBA" id="ARBA00022614"/>
    </source>
</evidence>
<feature type="domain" description="Disease resistance N-terminal" evidence="7">
    <location>
        <begin position="9"/>
        <end position="95"/>
    </location>
</feature>
<keyword evidence="2" id="KW-0433">Leucine-rich repeat</keyword>
<dbReference type="InterPro" id="IPR042197">
    <property type="entry name" value="Apaf_helical"/>
</dbReference>
<dbReference type="SUPFAM" id="SSF52540">
    <property type="entry name" value="P-loop containing nucleoside triphosphate hydrolases"/>
    <property type="match status" value="1"/>
</dbReference>
<evidence type="ECO:0000259" key="7">
    <source>
        <dbReference type="Pfam" id="PF18052"/>
    </source>
</evidence>
<comment type="similarity">
    <text evidence="1">Belongs to the disease resistance NB-LRR family.</text>
</comment>
<dbReference type="Proteomes" id="UP001210211">
    <property type="component" value="Unassembled WGS sequence"/>
</dbReference>
<sequence length="987" mass="113117">MVPAEVPLDSVVELVSNIITKEIGLLLGVRQELSFIKEELEMMRAFLRAASTENVKSGTVSTWIKQVQELAFDVEDCLQEALVHLPKKSCLPALCSAKKRDSIARKIRVLKGRIEDVSKRNLRYELIKSSGTENHDRMNYQGTSTKLTANDEALLVGLDEPTRELVELILREHVEQKVISVVGMSGLGKTTLVRKVYSSQDLTNQFEFSYWVSLFHPFDQEGTENLQKEILEILGDYEKVQKKKQTEEGKKKIVAKEVEDRKRKLTEHLEGKKYVIVLDNLSKKSEWDTIEPMLPKSKGSRIIVTTRSKSLAEHISHSHENIYEMKTLSEDEAKRLFFKTVYNTSRYHLENSVGDKKEYPNHESNSSILQNQCTTTNHITIDMETQASRIIERCGRLPVAIVTIGSYLATKPKTSVEWKAMHDHLTSELVNNPNLDKVKTVLSSSYDGLPYHLKSCMLYLSVFHEHYEIRRTRIIRRWMADGYVMRDLNKTAEEVGEDYFDDLIGRSLIQPSEMTTNVSDDINRCKIHDMMYELIRNKSMEENVMSLLEKKTLKTMTDKVRHLVVAGEQSKGDSVLKELKLSHMRSLSIFGEVGDNLRYPRMKLLRVLDLEGTDLDNQSLKRIGKLRLLKYLGLRGTKVTKLPKSLRKLYELETLDVRNTAVVELPEGLTVLRKLSYLRAGFDFYENWEPMITLHQITQSTRLPLMCCSWLLNQTVEDKNFDSYGVRVPRGIRKLRSLSTLGMVDIGQSNGLVKELQNLINLRKLAVTGFSEKNGKTLANVIDGLDLLKSLVLTAANDTGLGCCLEAVSTPPKYLQSLKLYSPINKLPNWIMWLENLVKMEVRSTNLEMEEIKRIEKLPNLTILRMLRNPFKGQQLCFGPGAFPKLHTLKIELMKDLKSVSFEKSSAPRLENLEINGCRSLGQNGLSGLLFLERLKKISVEIWYEDPETDELDENSLSETSQALERELKDMVSSHENQPCLWFTRYE</sequence>
<evidence type="ECO:0000259" key="8">
    <source>
        <dbReference type="Pfam" id="PF23559"/>
    </source>
</evidence>
<dbReference type="Gene3D" id="3.80.10.10">
    <property type="entry name" value="Ribonuclease Inhibitor"/>
    <property type="match status" value="2"/>
</dbReference>
<feature type="domain" description="Disease resistance R13L4/SHOC-2-like LRR" evidence="9">
    <location>
        <begin position="725"/>
        <end position="979"/>
    </location>
</feature>
<organism evidence="10 11">
    <name type="scientific">Rhynchospora tenuis</name>
    <dbReference type="NCBI Taxonomy" id="198213"/>
    <lineage>
        <taxon>Eukaryota</taxon>
        <taxon>Viridiplantae</taxon>
        <taxon>Streptophyta</taxon>
        <taxon>Embryophyta</taxon>
        <taxon>Tracheophyta</taxon>
        <taxon>Spermatophyta</taxon>
        <taxon>Magnoliopsida</taxon>
        <taxon>Liliopsida</taxon>
        <taxon>Poales</taxon>
        <taxon>Cyperaceae</taxon>
        <taxon>Cyperoideae</taxon>
        <taxon>Rhynchosporeae</taxon>
        <taxon>Rhynchospora</taxon>
    </lineage>
</organism>
<accession>A0AAD6EMW2</accession>
<keyword evidence="4" id="KW-0547">Nucleotide-binding</keyword>
<name>A0AAD6EMW2_9POAL</name>
<reference evidence="10 11" key="1">
    <citation type="journal article" date="2022" name="Cell">
        <title>Repeat-based holocentromeres influence genome architecture and karyotype evolution.</title>
        <authorList>
            <person name="Hofstatter P.G."/>
            <person name="Thangavel G."/>
            <person name="Lux T."/>
            <person name="Neumann P."/>
            <person name="Vondrak T."/>
            <person name="Novak P."/>
            <person name="Zhang M."/>
            <person name="Costa L."/>
            <person name="Castellani M."/>
            <person name="Scott A."/>
            <person name="Toegelov H."/>
            <person name="Fuchs J."/>
            <person name="Mata-Sucre Y."/>
            <person name="Dias Y."/>
            <person name="Vanzela A.L.L."/>
            <person name="Huettel B."/>
            <person name="Almeida C.C.S."/>
            <person name="Simkova H."/>
            <person name="Souza G."/>
            <person name="Pedrosa-Harand A."/>
            <person name="Macas J."/>
            <person name="Mayer K.F.X."/>
            <person name="Houben A."/>
            <person name="Marques A."/>
        </authorList>
    </citation>
    <scope>NUCLEOTIDE SEQUENCE [LARGE SCALE GENOMIC DNA]</scope>
    <source>
        <strain evidence="10">RhyTen1mFocal</strain>
    </source>
</reference>
<gene>
    <name evidence="10" type="ORF">LUZ61_019468</name>
</gene>
<dbReference type="InterPro" id="IPR032675">
    <property type="entry name" value="LRR_dom_sf"/>
</dbReference>
<dbReference type="SUPFAM" id="SSF52047">
    <property type="entry name" value="RNI-like"/>
    <property type="match status" value="1"/>
</dbReference>
<dbReference type="InterPro" id="IPR036388">
    <property type="entry name" value="WH-like_DNA-bd_sf"/>
</dbReference>
<evidence type="ECO:0000259" key="9">
    <source>
        <dbReference type="Pfam" id="PF23598"/>
    </source>
</evidence>
<dbReference type="InterPro" id="IPR055414">
    <property type="entry name" value="LRR_R13L4/SHOC2-like"/>
</dbReference>
<dbReference type="AlphaFoldDB" id="A0AAD6EMW2"/>
<dbReference type="CDD" id="cd14798">
    <property type="entry name" value="RX-CC_like"/>
    <property type="match status" value="1"/>
</dbReference>
<dbReference type="InterPro" id="IPR044974">
    <property type="entry name" value="Disease_R_plants"/>
</dbReference>
<proteinExistence type="inferred from homology"/>
<dbReference type="GO" id="GO:0043531">
    <property type="term" value="F:ADP binding"/>
    <property type="evidence" value="ECO:0007669"/>
    <property type="project" value="InterPro"/>
</dbReference>
<dbReference type="PRINTS" id="PR00364">
    <property type="entry name" value="DISEASERSIST"/>
</dbReference>
<dbReference type="InterPro" id="IPR038005">
    <property type="entry name" value="RX-like_CC"/>
</dbReference>
<feature type="domain" description="Disease resistance R13L4/SHOC-2-like LRR" evidence="9">
    <location>
        <begin position="583"/>
        <end position="681"/>
    </location>
</feature>
<dbReference type="GO" id="GO:0009626">
    <property type="term" value="P:plant-type hypersensitive response"/>
    <property type="evidence" value="ECO:0007669"/>
    <property type="project" value="UniProtKB-ARBA"/>
</dbReference>
<keyword evidence="11" id="KW-1185">Reference proteome</keyword>
<feature type="domain" description="Disease resistance protein winged helix" evidence="8">
    <location>
        <begin position="462"/>
        <end position="535"/>
    </location>
</feature>
<dbReference type="Gene3D" id="1.10.10.10">
    <property type="entry name" value="Winged helix-like DNA-binding domain superfamily/Winged helix DNA-binding domain"/>
    <property type="match status" value="1"/>
</dbReference>
<dbReference type="Gene3D" id="1.20.5.4130">
    <property type="match status" value="1"/>
</dbReference>
<evidence type="ECO:0000259" key="6">
    <source>
        <dbReference type="Pfam" id="PF00931"/>
    </source>
</evidence>
<dbReference type="Pfam" id="PF00931">
    <property type="entry name" value="NB-ARC"/>
    <property type="match status" value="1"/>
</dbReference>
<evidence type="ECO:0000256" key="4">
    <source>
        <dbReference type="ARBA" id="ARBA00022741"/>
    </source>
</evidence>
<feature type="domain" description="NB-ARC" evidence="6">
    <location>
        <begin position="169"/>
        <end position="343"/>
    </location>
</feature>
<evidence type="ECO:0000313" key="10">
    <source>
        <dbReference type="EMBL" id="KAJ3690304.1"/>
    </source>
</evidence>
<evidence type="ECO:0000256" key="5">
    <source>
        <dbReference type="ARBA" id="ARBA00022821"/>
    </source>
</evidence>
<protein>
    <submittedName>
        <fullName evidence="10">Uncharacterized protein</fullName>
    </submittedName>
</protein>
<dbReference type="Pfam" id="PF18052">
    <property type="entry name" value="Rx_N"/>
    <property type="match status" value="1"/>
</dbReference>
<dbReference type="PANTHER" id="PTHR23155:SF1114">
    <property type="entry name" value="OS02G0475500 PROTEIN"/>
    <property type="match status" value="1"/>
</dbReference>
<dbReference type="Pfam" id="PF23559">
    <property type="entry name" value="WHD_DRP"/>
    <property type="match status" value="1"/>
</dbReference>
<dbReference type="InterPro" id="IPR041118">
    <property type="entry name" value="Rx_N"/>
</dbReference>
<dbReference type="FunFam" id="1.10.10.10:FF:000322">
    <property type="entry name" value="Probable disease resistance protein At1g63360"/>
    <property type="match status" value="1"/>
</dbReference>
<dbReference type="Gene3D" id="1.10.8.430">
    <property type="entry name" value="Helical domain of apoptotic protease-activating factors"/>
    <property type="match status" value="1"/>
</dbReference>
<dbReference type="InterPro" id="IPR027417">
    <property type="entry name" value="P-loop_NTPase"/>
</dbReference>
<keyword evidence="3" id="KW-0677">Repeat</keyword>